<evidence type="ECO:0000259" key="1">
    <source>
        <dbReference type="PROSITE" id="PS50943"/>
    </source>
</evidence>
<evidence type="ECO:0000313" key="3">
    <source>
        <dbReference type="Proteomes" id="UP001614394"/>
    </source>
</evidence>
<dbReference type="Proteomes" id="UP001614394">
    <property type="component" value="Unassembled WGS sequence"/>
</dbReference>
<dbReference type="PROSITE" id="PS50943">
    <property type="entry name" value="HTH_CROC1"/>
    <property type="match status" value="1"/>
</dbReference>
<sequence length="292" mass="31548">MGLRTSITERQRRLGAELRKLRERSGMVTKEAGEVIGMGSAHLSHIEAGRTSIVTSRLRALCEAYGCTDEPYVEALVDMAEDSGKGWWTEHRKLVSPIALDLAELEAGATRACSYETLFIPGLLQTEGYMRAILGSAQRPDIEPAVRFRLERQHLLIGDDALPLHAVVHEAALRIAVGGPDVMREQLMRLIEAARLPNVTLQILPFDVGAVRSFSTSFSLLHGQAPGLETVVADTPAERTVFLGGDAVVESCADTFVRLAAAALAPIDPGAVPESHLVKDSLGLIQHVAYAL</sequence>
<gene>
    <name evidence="2" type="ORF">ACIGXA_30825</name>
</gene>
<name>A0ABW8CHP3_9ACTN</name>
<dbReference type="SMART" id="SM00530">
    <property type="entry name" value="HTH_XRE"/>
    <property type="match status" value="1"/>
</dbReference>
<proteinExistence type="predicted"/>
<dbReference type="InterPro" id="IPR043917">
    <property type="entry name" value="DUF5753"/>
</dbReference>
<keyword evidence="3" id="KW-1185">Reference proteome</keyword>
<dbReference type="CDD" id="cd00093">
    <property type="entry name" value="HTH_XRE"/>
    <property type="match status" value="1"/>
</dbReference>
<dbReference type="InterPro" id="IPR001387">
    <property type="entry name" value="Cro/C1-type_HTH"/>
</dbReference>
<dbReference type="RefSeq" id="WP_399655581.1">
    <property type="nucleotide sequence ID" value="NZ_JBITYG010000010.1"/>
</dbReference>
<dbReference type="SUPFAM" id="SSF47413">
    <property type="entry name" value="lambda repressor-like DNA-binding domains"/>
    <property type="match status" value="1"/>
</dbReference>
<dbReference type="InterPro" id="IPR010982">
    <property type="entry name" value="Lambda_DNA-bd_dom_sf"/>
</dbReference>
<dbReference type="Pfam" id="PF19054">
    <property type="entry name" value="DUF5753"/>
    <property type="match status" value="1"/>
</dbReference>
<accession>A0ABW8CHP3</accession>
<feature type="domain" description="HTH cro/C1-type" evidence="1">
    <location>
        <begin position="18"/>
        <end position="73"/>
    </location>
</feature>
<reference evidence="2 3" key="1">
    <citation type="submission" date="2024-10" db="EMBL/GenBank/DDBJ databases">
        <title>The Natural Products Discovery Center: Release of the First 8490 Sequenced Strains for Exploring Actinobacteria Biosynthetic Diversity.</title>
        <authorList>
            <person name="Kalkreuter E."/>
            <person name="Kautsar S.A."/>
            <person name="Yang D."/>
            <person name="Bader C.D."/>
            <person name="Teijaro C.N."/>
            <person name="Fluegel L."/>
            <person name="Davis C.M."/>
            <person name="Simpson J.R."/>
            <person name="Lauterbach L."/>
            <person name="Steele A.D."/>
            <person name="Gui C."/>
            <person name="Meng S."/>
            <person name="Li G."/>
            <person name="Viehrig K."/>
            <person name="Ye F."/>
            <person name="Su P."/>
            <person name="Kiefer A.F."/>
            <person name="Nichols A."/>
            <person name="Cepeda A.J."/>
            <person name="Yan W."/>
            <person name="Fan B."/>
            <person name="Jiang Y."/>
            <person name="Adhikari A."/>
            <person name="Zheng C.-J."/>
            <person name="Schuster L."/>
            <person name="Cowan T.M."/>
            <person name="Smanski M.J."/>
            <person name="Chevrette M.G."/>
            <person name="De Carvalho L.P.S."/>
            <person name="Shen B."/>
        </authorList>
    </citation>
    <scope>NUCLEOTIDE SEQUENCE [LARGE SCALE GENOMIC DNA]</scope>
    <source>
        <strain evidence="2 3">NPDC053399</strain>
    </source>
</reference>
<dbReference type="Pfam" id="PF13560">
    <property type="entry name" value="HTH_31"/>
    <property type="match status" value="1"/>
</dbReference>
<organism evidence="2 3">
    <name type="scientific">Streptomyces fildesensis</name>
    <dbReference type="NCBI Taxonomy" id="375757"/>
    <lineage>
        <taxon>Bacteria</taxon>
        <taxon>Bacillati</taxon>
        <taxon>Actinomycetota</taxon>
        <taxon>Actinomycetes</taxon>
        <taxon>Kitasatosporales</taxon>
        <taxon>Streptomycetaceae</taxon>
        <taxon>Streptomyces</taxon>
    </lineage>
</organism>
<dbReference type="Gene3D" id="1.10.260.40">
    <property type="entry name" value="lambda repressor-like DNA-binding domains"/>
    <property type="match status" value="1"/>
</dbReference>
<dbReference type="EMBL" id="JBITYG010000010">
    <property type="protein sequence ID" value="MFI9104911.1"/>
    <property type="molecule type" value="Genomic_DNA"/>
</dbReference>
<evidence type="ECO:0000313" key="2">
    <source>
        <dbReference type="EMBL" id="MFI9104911.1"/>
    </source>
</evidence>
<comment type="caution">
    <text evidence="2">The sequence shown here is derived from an EMBL/GenBank/DDBJ whole genome shotgun (WGS) entry which is preliminary data.</text>
</comment>
<protein>
    <submittedName>
        <fullName evidence="2">Helix-turn-helix domain-containing protein</fullName>
    </submittedName>
</protein>